<evidence type="ECO:0000313" key="11">
    <source>
        <dbReference type="Proteomes" id="UP000515202"/>
    </source>
</evidence>
<dbReference type="RefSeq" id="XP_011383803.1">
    <property type="nucleotide sequence ID" value="XM_011385501.2"/>
</dbReference>
<dbReference type="Pfam" id="PF25574">
    <property type="entry name" value="TPR_IMB1"/>
    <property type="match status" value="1"/>
</dbReference>
<evidence type="ECO:0000259" key="10">
    <source>
        <dbReference type="PROSITE" id="PS50166"/>
    </source>
</evidence>
<evidence type="ECO:0000256" key="8">
    <source>
        <dbReference type="PROSITE-ProRule" id="PRU00103"/>
    </source>
</evidence>
<dbReference type="PROSITE" id="PS50166">
    <property type="entry name" value="IMPORTIN_B_NT"/>
    <property type="match status" value="1"/>
</dbReference>
<dbReference type="PANTHER" id="PTHR10527">
    <property type="entry name" value="IMPORTIN BETA"/>
    <property type="match status" value="1"/>
</dbReference>
<dbReference type="Pfam" id="PF25780">
    <property type="entry name" value="TPR_IPO5"/>
    <property type="match status" value="1"/>
</dbReference>
<evidence type="ECO:0000313" key="12">
    <source>
        <dbReference type="RefSeq" id="XP_011383803.1"/>
    </source>
</evidence>
<evidence type="ECO:0000256" key="3">
    <source>
        <dbReference type="ARBA" id="ARBA00022448"/>
    </source>
</evidence>
<dbReference type="InterPro" id="IPR021133">
    <property type="entry name" value="HEAT_type_2"/>
</dbReference>
<proteinExistence type="predicted"/>
<feature type="repeat" description="HEAT" evidence="8">
    <location>
        <begin position="428"/>
        <end position="468"/>
    </location>
</feature>
<evidence type="ECO:0000256" key="2">
    <source>
        <dbReference type="ARBA" id="ARBA00004496"/>
    </source>
</evidence>
<dbReference type="OrthoDB" id="7862313at2759"/>
<feature type="domain" description="Importin N-terminal" evidence="10">
    <location>
        <begin position="89"/>
        <end position="127"/>
    </location>
</feature>
<dbReference type="InterPro" id="IPR016024">
    <property type="entry name" value="ARM-type_fold"/>
</dbReference>
<dbReference type="AlphaFoldDB" id="A0A6P3RLY0"/>
<dbReference type="KEGG" id="pvp:105309382"/>
<dbReference type="SMART" id="SM01349">
    <property type="entry name" value="TOG"/>
    <property type="match status" value="1"/>
</dbReference>
<dbReference type="InterPro" id="IPR001494">
    <property type="entry name" value="Importin-beta_N"/>
</dbReference>
<reference evidence="12" key="1">
    <citation type="submission" date="2025-08" db="UniProtKB">
        <authorList>
            <consortium name="RefSeq"/>
        </authorList>
    </citation>
    <scope>IDENTIFICATION</scope>
    <source>
        <tissue evidence="12">Kidney</tissue>
    </source>
</reference>
<evidence type="ECO:0000256" key="7">
    <source>
        <dbReference type="ARBA" id="ARBA00023242"/>
    </source>
</evidence>
<dbReference type="PROSITE" id="PS50077">
    <property type="entry name" value="HEAT_REPEAT"/>
    <property type="match status" value="2"/>
</dbReference>
<dbReference type="InterPro" id="IPR011989">
    <property type="entry name" value="ARM-like"/>
</dbReference>
<name>A0A6P3RLY0_PTEVA</name>
<keyword evidence="5" id="KW-0677">Repeat</keyword>
<dbReference type="Proteomes" id="UP000515202">
    <property type="component" value="Unplaced"/>
</dbReference>
<dbReference type="CTD" id="79711"/>
<comment type="subcellular location">
    <subcellularLocation>
        <location evidence="2">Cytoplasm</location>
    </subcellularLocation>
    <subcellularLocation>
        <location evidence="1">Nucleus</location>
    </subcellularLocation>
</comment>
<organism evidence="11 12">
    <name type="scientific">Pteropus vampyrus</name>
    <name type="common">Large flying fox</name>
    <dbReference type="NCBI Taxonomy" id="132908"/>
    <lineage>
        <taxon>Eukaryota</taxon>
        <taxon>Metazoa</taxon>
        <taxon>Chordata</taxon>
        <taxon>Craniata</taxon>
        <taxon>Vertebrata</taxon>
        <taxon>Euteleostomi</taxon>
        <taxon>Mammalia</taxon>
        <taxon>Eutheria</taxon>
        <taxon>Laurasiatheria</taxon>
        <taxon>Chiroptera</taxon>
        <taxon>Yinpterochiroptera</taxon>
        <taxon>Pteropodoidea</taxon>
        <taxon>Pteropodidae</taxon>
        <taxon>Pteropodinae</taxon>
        <taxon>Pteropus</taxon>
    </lineage>
</organism>
<dbReference type="GO" id="GO:0031267">
    <property type="term" value="F:small GTPase binding"/>
    <property type="evidence" value="ECO:0007669"/>
    <property type="project" value="InterPro"/>
</dbReference>
<dbReference type="GO" id="GO:0005737">
    <property type="term" value="C:cytoplasm"/>
    <property type="evidence" value="ECO:0007669"/>
    <property type="project" value="UniProtKB-SubCell"/>
</dbReference>
<dbReference type="SUPFAM" id="SSF48371">
    <property type="entry name" value="ARM repeat"/>
    <property type="match status" value="2"/>
</dbReference>
<feature type="repeat" description="HEAT" evidence="8">
    <location>
        <begin position="936"/>
        <end position="974"/>
    </location>
</feature>
<evidence type="ECO:0000256" key="5">
    <source>
        <dbReference type="ARBA" id="ARBA00022737"/>
    </source>
</evidence>
<sequence>MEPAGLERILRELLLPDTERIRRATEQLQVALRDPASLPALCDLLASAADPQVKLLPLLAELPTVRHWSRHWSSPSSCQDPHMPVSLSQIRQFAALLTRRRLNARWRRLAAEHRESLKSLVLTALQRETEHNVSLSLAQLSATIFRKEGLEAWPQLMQLLQHNTHSPHIPEREMGLLLLSVVVTSRPEAFRPHHRELLQLLNETLGEVGSPGLLFYSLRTLTTMAPYLGTDDVPLARMLVPKLIMAMQTLILVDEAKACEAMEALDELLESEVPVITSHLSEVLTFCLEVARNMALGDAIRVRILCCLTFLVKVKSKALLKNRLLPSLLHTLFPIMAAEPPLGQLDPEDQDSEEEELEIGLLGETPKHFAVQVVDMLALHLPPEKLCPLLMPMLEEALRSESPYQRKAGLLVLAVLSDGAGDHIRQRLLPPLLQIVCKGLEDPSQVVRNAALFALGQFSENLQPHISSYSGEVMPLLLAYLKSVPPGHTHHLAKACYALENFVENLGPKVQPYLPELMECMLQPLRNTSTPRAKELAVSALGAIATAAQASLLPYFPTIMEHLREFLVTGHEDLQPVRIQSLETLGVLARAVGEPMKSLAEECCQLGLGLCDQVDDPDLRRCTYSLFAALSGLMGEGLAPYLPQITTLMLLSLRSTEGIVPQYDGSSSFLLFDDESDGEEEEELMDEGEEEEDDSEISGYSVENAFFDEKEDACAALGEVSVNTSVAFLPYMESVFEEVFRLLECPHLNVRKAAHEALGQFCCALHKACQSSPSEPNTAALQAALAQVVPSYMQAVYGERERQVVMAVLEALTGVLRSCGTLTLQPPGRLAELCNMLKAVLQRKTACQDTDDDEEEDEDQAEYDAMLLEHAGEAIPALASVAGGDAFAPFFAGFLPLLLCKTKQGCTVAEKSFAVGTLAESIQGLGAASAQFVSRLLPVLLSAAREADPEVRSNAIFGLGVLAEHGGRPAQDHFSKLLGLLLPLLARERHDRVRDNICGALARLLMASPTKKPEPQVLAALLHALPLKEDLEEWVTIGHLFSFLYQSSPDQVVDVAPELLRICSLIQADNKIPPDTKAALLLLLTFLAKQHTDSFHSALGSLPSDKAQELQDFLSLN</sequence>
<evidence type="ECO:0000256" key="9">
    <source>
        <dbReference type="SAM" id="MobiDB-lite"/>
    </source>
</evidence>
<protein>
    <submittedName>
        <fullName evidence="12">Importin-4 isoform X1</fullName>
    </submittedName>
</protein>
<keyword evidence="4" id="KW-0963">Cytoplasm</keyword>
<keyword evidence="6" id="KW-0653">Protein transport</keyword>
<feature type="compositionally biased region" description="Acidic residues" evidence="9">
    <location>
        <begin position="676"/>
        <end position="696"/>
    </location>
</feature>
<dbReference type="InterPro" id="IPR058584">
    <property type="entry name" value="IMB1_TNPO1-like_TPR"/>
</dbReference>
<keyword evidence="7" id="KW-0539">Nucleus</keyword>
<dbReference type="GO" id="GO:0006606">
    <property type="term" value="P:protein import into nucleus"/>
    <property type="evidence" value="ECO:0007669"/>
    <property type="project" value="InterPro"/>
</dbReference>
<dbReference type="GeneID" id="105309382"/>
<dbReference type="Pfam" id="PF13513">
    <property type="entry name" value="HEAT_EZ"/>
    <property type="match status" value="1"/>
</dbReference>
<gene>
    <name evidence="12" type="primary">IPO4</name>
</gene>
<keyword evidence="3" id="KW-0813">Transport</keyword>
<dbReference type="InterPro" id="IPR034085">
    <property type="entry name" value="TOG"/>
</dbReference>
<feature type="region of interest" description="Disordered" evidence="9">
    <location>
        <begin position="676"/>
        <end position="697"/>
    </location>
</feature>
<accession>A0A6P3RLY0</accession>
<evidence type="ECO:0000256" key="4">
    <source>
        <dbReference type="ARBA" id="ARBA00022490"/>
    </source>
</evidence>
<evidence type="ECO:0000256" key="6">
    <source>
        <dbReference type="ARBA" id="ARBA00022927"/>
    </source>
</evidence>
<evidence type="ECO:0000256" key="1">
    <source>
        <dbReference type="ARBA" id="ARBA00004123"/>
    </source>
</evidence>
<dbReference type="Gene3D" id="1.25.10.10">
    <property type="entry name" value="Leucine-rich Repeat Variant"/>
    <property type="match status" value="1"/>
</dbReference>
<keyword evidence="11" id="KW-1185">Reference proteome</keyword>
<dbReference type="InterPro" id="IPR057672">
    <property type="entry name" value="TPR_IPO4/5"/>
</dbReference>
<dbReference type="InterPro" id="IPR040122">
    <property type="entry name" value="Importin_beta"/>
</dbReference>